<dbReference type="EMBL" id="CP013442">
    <property type="protein sequence ID" value="AOK14727.1"/>
    <property type="molecule type" value="Genomic_DNA"/>
</dbReference>
<sequence>MPNNAPPAWNGRRPSCSTGNVSGVDAGFNGSLICQLVALELLASESRRAHLTESGRSMLETIDRRR</sequence>
<evidence type="ECO:0000313" key="1">
    <source>
        <dbReference type="EMBL" id="AOK14727.1"/>
    </source>
</evidence>
<accession>A0A1B4PLE9</accession>
<name>A0A1B4PLE9_BURCE</name>
<proteinExistence type="predicted"/>
<dbReference type="RefSeq" id="WP_069269531.1">
    <property type="nucleotide sequence ID" value="NZ_CP013442.1"/>
</dbReference>
<evidence type="ECO:0000313" key="2">
    <source>
        <dbReference type="Proteomes" id="UP000094776"/>
    </source>
</evidence>
<dbReference type="Proteomes" id="UP000094776">
    <property type="component" value="Chromosome 3"/>
</dbReference>
<gene>
    <name evidence="1" type="ORF">WT26_01360</name>
</gene>
<dbReference type="AlphaFoldDB" id="A0A1B4PLE9"/>
<protein>
    <submittedName>
        <fullName evidence="1">Uncharacterized protein</fullName>
    </submittedName>
</protein>
<reference evidence="1 2" key="1">
    <citation type="submission" date="2015-12" db="EMBL/GenBank/DDBJ databases">
        <title>Diversity of Burkholderia near neighbor genomes.</title>
        <authorList>
            <person name="Sahl J."/>
            <person name="Wagner D."/>
            <person name="Keim P."/>
        </authorList>
    </citation>
    <scope>NUCLEOTIDE SEQUENCE [LARGE SCALE GENOMIC DNA]</scope>
    <source>
        <strain evidence="1 2">MSMB1184WGS</strain>
    </source>
</reference>
<organism evidence="1 2">
    <name type="scientific">Burkholderia cepacia</name>
    <name type="common">Pseudomonas cepacia</name>
    <dbReference type="NCBI Taxonomy" id="292"/>
    <lineage>
        <taxon>Bacteria</taxon>
        <taxon>Pseudomonadati</taxon>
        <taxon>Pseudomonadota</taxon>
        <taxon>Betaproteobacteria</taxon>
        <taxon>Burkholderiales</taxon>
        <taxon>Burkholderiaceae</taxon>
        <taxon>Burkholderia</taxon>
        <taxon>Burkholderia cepacia complex</taxon>
    </lineage>
</organism>